<dbReference type="PROSITE" id="PS51125">
    <property type="entry name" value="NHL"/>
    <property type="match status" value="4"/>
</dbReference>
<name>A0A814BDG6_9BILA</name>
<sequence>MSAAHGKHVMLSYHWDNKDVVSKIYKFLKARNIPVWMDIHGGISFNLFQSMADGVENAAVVCCFMTPKYQNSRNCQKELLYAERRHVSIIPCRMCREWEPSTWLGLVTAGLVWIDFRDTSEINIDLKIDKLIDQLRVVAGDKLQCFSDSESVPNTPQTESILPLLYRPIRNQVEHRQESGDSPTTLLYPSLPDKLNISVEVPLIINENNNNENRHYSTLTTTDSGILSRMSSSESNGTFDSVSTTSIRSSISSEQPISPKRFASSTSANGDVIVRQRQEQNIFNGGSGAAVHHLPLSARALPPPPVPPRPTSKKLLTRNKTSLLRECSSAKENIVPSSSMLIEPSHNNEHNVVQSNNITNTDHYRQNETNFQHYRYAQVNEHDDNSSKNIDVKMRTKLNKLDDGVNRKPNPSVNGVPLPFTALYESISEPKPNLYEVPLQNQENRYSSDHLECSVVKKLSSPNDSAKRHGITIDYSKFRRPPKIIGDNDNVQFCCPSGVAVSKTGLIYVCDHQGQCVKVIPLLGSSQCQLIKNFIRPKGIHVDQLGRVLLTEQNRLLILDSELNILRVVGDHGSSQGEFNVPWGVTTDHQSNIYVCDQMNNRVQKFDSDGNFILDWGYEGEQNGQFYYPHFISICGNKVVVSDQLNHRVQVFDLNGKYRYKLGEMGSEPGQFSCPFGVLIDSQSDIVVADHDNRRIQFFDSNGEIKLMLDQEANPLYDFEGVNGLTLTPDGGVIITDYKRNGKHRLFVFT</sequence>
<feature type="repeat" description="NHL" evidence="2">
    <location>
        <begin position="492"/>
        <end position="523"/>
    </location>
</feature>
<organism evidence="4 6">
    <name type="scientific">Didymodactylos carnosus</name>
    <dbReference type="NCBI Taxonomy" id="1234261"/>
    <lineage>
        <taxon>Eukaryota</taxon>
        <taxon>Metazoa</taxon>
        <taxon>Spiralia</taxon>
        <taxon>Gnathifera</taxon>
        <taxon>Rotifera</taxon>
        <taxon>Eurotatoria</taxon>
        <taxon>Bdelloidea</taxon>
        <taxon>Philodinida</taxon>
        <taxon>Philodinidae</taxon>
        <taxon>Didymodactylos</taxon>
    </lineage>
</organism>
<proteinExistence type="predicted"/>
<dbReference type="SUPFAM" id="SSF52200">
    <property type="entry name" value="Toll/Interleukin receptor TIR domain"/>
    <property type="match status" value="1"/>
</dbReference>
<dbReference type="Pfam" id="PF01436">
    <property type="entry name" value="NHL"/>
    <property type="match status" value="1"/>
</dbReference>
<evidence type="ECO:0000259" key="3">
    <source>
        <dbReference type="Pfam" id="PF13676"/>
    </source>
</evidence>
<dbReference type="GO" id="GO:0061630">
    <property type="term" value="F:ubiquitin protein ligase activity"/>
    <property type="evidence" value="ECO:0007669"/>
    <property type="project" value="TreeGrafter"/>
</dbReference>
<dbReference type="InterPro" id="IPR050952">
    <property type="entry name" value="TRIM-NHL_E3_ligases"/>
</dbReference>
<dbReference type="InterPro" id="IPR035897">
    <property type="entry name" value="Toll_tir_struct_dom_sf"/>
</dbReference>
<dbReference type="EMBL" id="CAJNOQ010001906">
    <property type="protein sequence ID" value="CAF0926704.1"/>
    <property type="molecule type" value="Genomic_DNA"/>
</dbReference>
<feature type="repeat" description="NHL" evidence="2">
    <location>
        <begin position="566"/>
        <end position="609"/>
    </location>
</feature>
<dbReference type="GO" id="GO:0000209">
    <property type="term" value="P:protein polyubiquitination"/>
    <property type="evidence" value="ECO:0007669"/>
    <property type="project" value="TreeGrafter"/>
</dbReference>
<dbReference type="Gene3D" id="3.40.50.10140">
    <property type="entry name" value="Toll/interleukin-1 receptor homology (TIR) domain"/>
    <property type="match status" value="1"/>
</dbReference>
<dbReference type="PANTHER" id="PTHR24104">
    <property type="entry name" value="E3 UBIQUITIN-PROTEIN LIGASE NHLRC1-RELATED"/>
    <property type="match status" value="1"/>
</dbReference>
<dbReference type="AlphaFoldDB" id="A0A814BDG6"/>
<keyword evidence="1" id="KW-0677">Repeat</keyword>
<feature type="domain" description="TIR" evidence="3">
    <location>
        <begin position="9"/>
        <end position="119"/>
    </location>
</feature>
<dbReference type="GO" id="GO:0043161">
    <property type="term" value="P:proteasome-mediated ubiquitin-dependent protein catabolic process"/>
    <property type="evidence" value="ECO:0007669"/>
    <property type="project" value="TreeGrafter"/>
</dbReference>
<dbReference type="EMBL" id="CAJOBC010001906">
    <property type="protein sequence ID" value="CAF3705207.1"/>
    <property type="molecule type" value="Genomic_DNA"/>
</dbReference>
<comment type="caution">
    <text evidence="4">The sequence shown here is derived from an EMBL/GenBank/DDBJ whole genome shotgun (WGS) entry which is preliminary data.</text>
</comment>
<dbReference type="OrthoDB" id="342730at2759"/>
<evidence type="ECO:0000313" key="6">
    <source>
        <dbReference type="Proteomes" id="UP000663829"/>
    </source>
</evidence>
<evidence type="ECO:0000313" key="5">
    <source>
        <dbReference type="EMBL" id="CAF3705207.1"/>
    </source>
</evidence>
<dbReference type="PANTHER" id="PTHR24104:SF25">
    <property type="entry name" value="PROTEIN LIN-41"/>
    <property type="match status" value="1"/>
</dbReference>
<dbReference type="Proteomes" id="UP000681722">
    <property type="component" value="Unassembled WGS sequence"/>
</dbReference>
<dbReference type="GO" id="GO:0007165">
    <property type="term" value="P:signal transduction"/>
    <property type="evidence" value="ECO:0007669"/>
    <property type="project" value="InterPro"/>
</dbReference>
<dbReference type="Pfam" id="PF13676">
    <property type="entry name" value="TIR_2"/>
    <property type="match status" value="1"/>
</dbReference>
<accession>A0A814BDG6</accession>
<dbReference type="Gene3D" id="2.120.10.30">
    <property type="entry name" value="TolB, C-terminal domain"/>
    <property type="match status" value="3"/>
</dbReference>
<evidence type="ECO:0000313" key="4">
    <source>
        <dbReference type="EMBL" id="CAF0926704.1"/>
    </source>
</evidence>
<protein>
    <recommendedName>
        <fullName evidence="3">TIR domain-containing protein</fullName>
    </recommendedName>
</protein>
<dbReference type="Pfam" id="PF17170">
    <property type="entry name" value="DUF5128"/>
    <property type="match status" value="1"/>
</dbReference>
<dbReference type="Proteomes" id="UP000663829">
    <property type="component" value="Unassembled WGS sequence"/>
</dbReference>
<reference evidence="4" key="1">
    <citation type="submission" date="2021-02" db="EMBL/GenBank/DDBJ databases">
        <authorList>
            <person name="Nowell W R."/>
        </authorList>
    </citation>
    <scope>NUCLEOTIDE SEQUENCE</scope>
</reference>
<evidence type="ECO:0000256" key="2">
    <source>
        <dbReference type="PROSITE-ProRule" id="PRU00504"/>
    </source>
</evidence>
<feature type="repeat" description="NHL" evidence="2">
    <location>
        <begin position="661"/>
        <end position="702"/>
    </location>
</feature>
<dbReference type="InterPro" id="IPR000157">
    <property type="entry name" value="TIR_dom"/>
</dbReference>
<feature type="repeat" description="NHL" evidence="2">
    <location>
        <begin position="617"/>
        <end position="655"/>
    </location>
</feature>
<evidence type="ECO:0000256" key="1">
    <source>
        <dbReference type="ARBA" id="ARBA00022737"/>
    </source>
</evidence>
<keyword evidence="6" id="KW-1185">Reference proteome</keyword>
<dbReference type="InterPro" id="IPR001258">
    <property type="entry name" value="NHL_repeat"/>
</dbReference>
<dbReference type="InterPro" id="IPR011042">
    <property type="entry name" value="6-blade_b-propeller_TolB-like"/>
</dbReference>
<gene>
    <name evidence="4" type="ORF">GPM918_LOCUS9957</name>
    <name evidence="5" type="ORF">SRO942_LOCUS9958</name>
</gene>
<dbReference type="SUPFAM" id="SSF101898">
    <property type="entry name" value="NHL repeat"/>
    <property type="match status" value="1"/>
</dbReference>
<dbReference type="GO" id="GO:0008270">
    <property type="term" value="F:zinc ion binding"/>
    <property type="evidence" value="ECO:0007669"/>
    <property type="project" value="UniProtKB-KW"/>
</dbReference>